<sequence length="876" mass="98271">MTKNATPLQRMKLAKRRRERQEEHERQEQKRLETKAPPSTRSSAAAAAAAAKKNLDDELLSPSKSPPRKKPRMIRKRVASSSSASAAAASSLSNKPAQPKLPQFQSTPTVTNVSKPLPVRPVPFPSNRLQQSSLAAKGNNLNQFRNNDDATDEEDLTRGGAGGGGDNDTITNNEDTDMEGDDDDTVVDQQLPSSINVQLTLDTIVNNTNTTTTNNETAGGPAASKPGFASPDSRSNYMVNPLSTTLAAACATPQHRFRPIRSQGESLTTPPPSRSFLQPSVQQPKQNSNHPFGIYNQFVSAVSGGDNDDIDNDTNEEKGEEDTEPISGVQHTAVDSNPDNSAFLASSTSSFAPINPTAPKSQHAPSTHYYHHRDDDGDDDVPSDADEHHDTSRIQWRLGNREIIDWEGSDEVCLGLFLWFCLGIIFLYALGLGAKTFWDVHRWEYQQLHDEYQTLVDILIDTDMQPIPHQFCITTTTDPASGKRNSGFDWWLPPKPTLLKKVVHSEQSRQSILQMQQQILELESELQWWKNDANAKEAELLGFKDQHEQDWNFIMNECSKAMTASMNKQDDGMDASVRQAAYEAVDETIRANGGPMPLELLLEMQELNRILDESNEELMEQNLEWQQNMQELYEAYQQLQEYRRQEHSQRAAEDERFQEEYQALVQQRNSLAYETKLLEKKSNEMKLLIQEDSRKRIAVWLGEGSIYEVELKLHFHDDNDHAYEYVTVELDGQNMPHSAFTFLSQVELGAYQAQQRTPAFWFSHVGNNAVLGLPTGSIDGWSVEWPSLVFEETHDQLSTTEPYALGWTGMGPELYISGVNQSNGNGLLQNAPFGRVTRGAAVIDRMYSMMTLDRSEENKSLQQLPRPVSLMSATIL</sequence>
<evidence type="ECO:0000313" key="4">
    <source>
        <dbReference type="Proteomes" id="UP001295423"/>
    </source>
</evidence>
<feature type="compositionally biased region" description="Low complexity" evidence="2">
    <location>
        <begin position="79"/>
        <end position="91"/>
    </location>
</feature>
<dbReference type="AlphaFoldDB" id="A0AAD2CSL6"/>
<feature type="compositionally biased region" description="Polar residues" evidence="2">
    <location>
        <begin position="127"/>
        <end position="145"/>
    </location>
</feature>
<dbReference type="Proteomes" id="UP001295423">
    <property type="component" value="Unassembled WGS sequence"/>
</dbReference>
<feature type="region of interest" description="Disordered" evidence="2">
    <location>
        <begin position="261"/>
        <end position="391"/>
    </location>
</feature>
<feature type="compositionally biased region" description="Basic residues" evidence="2">
    <location>
        <begin position="66"/>
        <end position="78"/>
    </location>
</feature>
<comment type="caution">
    <text evidence="3">The sequence shown here is derived from an EMBL/GenBank/DDBJ whole genome shotgun (WGS) entry which is preliminary data.</text>
</comment>
<feature type="coiled-coil region" evidence="1">
    <location>
        <begin position="601"/>
        <end position="642"/>
    </location>
</feature>
<dbReference type="EMBL" id="CAKOGP040001113">
    <property type="protein sequence ID" value="CAJ1943429.1"/>
    <property type="molecule type" value="Genomic_DNA"/>
</dbReference>
<name>A0AAD2CSL6_9STRA</name>
<protein>
    <submittedName>
        <fullName evidence="3">Uncharacterized protein</fullName>
    </submittedName>
</protein>
<dbReference type="InterPro" id="IPR029000">
    <property type="entry name" value="Cyclophilin-like_dom_sf"/>
</dbReference>
<feature type="coiled-coil region" evidence="1">
    <location>
        <begin position="505"/>
        <end position="539"/>
    </location>
</feature>
<gene>
    <name evidence="3" type="ORF">CYCCA115_LOCUS8435</name>
</gene>
<feature type="compositionally biased region" description="Polar residues" evidence="2">
    <location>
        <begin position="103"/>
        <end position="114"/>
    </location>
</feature>
<feature type="compositionally biased region" description="Polar residues" evidence="2">
    <location>
        <begin position="329"/>
        <end position="340"/>
    </location>
</feature>
<evidence type="ECO:0000313" key="3">
    <source>
        <dbReference type="EMBL" id="CAJ1943429.1"/>
    </source>
</evidence>
<feature type="compositionally biased region" description="Acidic residues" evidence="2">
    <location>
        <begin position="306"/>
        <end position="324"/>
    </location>
</feature>
<feature type="compositionally biased region" description="Low complexity" evidence="2">
    <location>
        <begin position="341"/>
        <end position="352"/>
    </location>
</feature>
<dbReference type="SUPFAM" id="SSF50891">
    <property type="entry name" value="Cyclophilin-like"/>
    <property type="match status" value="1"/>
</dbReference>
<feature type="compositionally biased region" description="Basic and acidic residues" evidence="2">
    <location>
        <begin position="19"/>
        <end position="34"/>
    </location>
</feature>
<evidence type="ECO:0000256" key="2">
    <source>
        <dbReference type="SAM" id="MobiDB-lite"/>
    </source>
</evidence>
<feature type="region of interest" description="Disordered" evidence="2">
    <location>
        <begin position="208"/>
        <end position="236"/>
    </location>
</feature>
<feature type="region of interest" description="Disordered" evidence="2">
    <location>
        <begin position="1"/>
        <end position="182"/>
    </location>
</feature>
<evidence type="ECO:0000256" key="1">
    <source>
        <dbReference type="SAM" id="Coils"/>
    </source>
</evidence>
<proteinExistence type="predicted"/>
<accession>A0AAD2CSL6</accession>
<organism evidence="3 4">
    <name type="scientific">Cylindrotheca closterium</name>
    <dbReference type="NCBI Taxonomy" id="2856"/>
    <lineage>
        <taxon>Eukaryota</taxon>
        <taxon>Sar</taxon>
        <taxon>Stramenopiles</taxon>
        <taxon>Ochrophyta</taxon>
        <taxon>Bacillariophyta</taxon>
        <taxon>Bacillariophyceae</taxon>
        <taxon>Bacillariophycidae</taxon>
        <taxon>Bacillariales</taxon>
        <taxon>Bacillariaceae</taxon>
        <taxon>Cylindrotheca</taxon>
    </lineage>
</organism>
<feature type="compositionally biased region" description="Polar residues" evidence="2">
    <location>
        <begin position="275"/>
        <end position="290"/>
    </location>
</feature>
<reference evidence="3" key="1">
    <citation type="submission" date="2023-08" db="EMBL/GenBank/DDBJ databases">
        <authorList>
            <person name="Audoor S."/>
            <person name="Bilcke G."/>
        </authorList>
    </citation>
    <scope>NUCLEOTIDE SEQUENCE</scope>
</reference>
<keyword evidence="1" id="KW-0175">Coiled coil</keyword>
<keyword evidence="4" id="KW-1185">Reference proteome</keyword>